<proteinExistence type="predicted"/>
<dbReference type="STRING" id="1218108.GCA_000382425_00979"/>
<dbReference type="EMBL" id="BJXC01000009">
    <property type="protein sequence ID" value="GEM51791.1"/>
    <property type="molecule type" value="Genomic_DNA"/>
</dbReference>
<reference evidence="2 3" key="1">
    <citation type="submission" date="2019-07" db="EMBL/GenBank/DDBJ databases">
        <title>Whole genome shotgun sequence of Empedobacter brevis NBRC 14943.</title>
        <authorList>
            <person name="Hosoyama A."/>
            <person name="Uohara A."/>
            <person name="Ohji S."/>
            <person name="Ichikawa N."/>
        </authorList>
    </citation>
    <scope>NUCLEOTIDE SEQUENCE [LARGE SCALE GENOMIC DNA]</scope>
    <source>
        <strain evidence="2 3">NBRC 14943</strain>
    </source>
</reference>
<dbReference type="OrthoDB" id="9809781at2"/>
<dbReference type="InterPro" id="IPR032675">
    <property type="entry name" value="LRR_dom_sf"/>
</dbReference>
<organism evidence="2 3">
    <name type="scientific">Empedobacter brevis NBRC 14943 = ATCC 43319</name>
    <dbReference type="NCBI Taxonomy" id="1218108"/>
    <lineage>
        <taxon>Bacteria</taxon>
        <taxon>Pseudomonadati</taxon>
        <taxon>Bacteroidota</taxon>
        <taxon>Flavobacteriia</taxon>
        <taxon>Flavobacteriales</taxon>
        <taxon>Weeksellaceae</taxon>
        <taxon>Empedobacter</taxon>
    </lineage>
</organism>
<dbReference type="AlphaFoldDB" id="A0A511NHR1"/>
<dbReference type="Gene3D" id="3.80.10.10">
    <property type="entry name" value="Ribonuclease Inhibitor"/>
    <property type="match status" value="1"/>
</dbReference>
<evidence type="ECO:0000313" key="2">
    <source>
        <dbReference type="EMBL" id="GEM51791.1"/>
    </source>
</evidence>
<keyword evidence="3" id="KW-1185">Reference proteome</keyword>
<protein>
    <recommendedName>
        <fullName evidence="4">Secretion system C-terminal sorting domain-containing protein</fullName>
    </recommendedName>
</protein>
<sequence>MKYFFTILIAISSLLSEELKASIPNDLVHIPDAAFKTFLLNYKYEDGDYVRNLDRNQDGEIQESEALLLKKLTALGSTTTLSAIKSFRGIEYFKNLSHIEIPNCLQLEDIDLSQNEALTLLYLGGKFTHLDLRNNLKLRSLDINNSKLEHILFNPNNIIRSVTLTSDVMENFNYPTLKNLSSLHLIFMDALKELDIKIYPELKNLSLGSKTLKSLDFKDLKKLNSLYLDDLTIDLRTFTLLDFKYLNSFGLRNIATVEQIDLKDNHSTHFEYIYLDALPQLKKVCVDDEVEKDSFIKALEPKNSWKNLTYLVGKSCEENLSIAQIHSIKKLQISPNPVKTSFTVKGIDVKYLELINYAGQIIKTWNPQSNYSTEDLPKGSYILIIHGFDSTKSAKLLIE</sequence>
<name>A0A511NHR1_9FLAO</name>
<gene>
    <name evidence="2" type="ORF">EB1_15810</name>
</gene>
<keyword evidence="1" id="KW-0732">Signal</keyword>
<evidence type="ECO:0000256" key="1">
    <source>
        <dbReference type="ARBA" id="ARBA00022729"/>
    </source>
</evidence>
<dbReference type="NCBIfam" id="TIGR04183">
    <property type="entry name" value="Por_Secre_tail"/>
    <property type="match status" value="1"/>
</dbReference>
<evidence type="ECO:0008006" key="4">
    <source>
        <dbReference type="Google" id="ProtNLM"/>
    </source>
</evidence>
<dbReference type="RefSeq" id="WP_019974490.1">
    <property type="nucleotide sequence ID" value="NZ_BJXC01000009.1"/>
</dbReference>
<dbReference type="InterPro" id="IPR026444">
    <property type="entry name" value="Secre_tail"/>
</dbReference>
<evidence type="ECO:0000313" key="3">
    <source>
        <dbReference type="Proteomes" id="UP000321245"/>
    </source>
</evidence>
<dbReference type="GeneID" id="84649208"/>
<dbReference type="SUPFAM" id="SSF52058">
    <property type="entry name" value="L domain-like"/>
    <property type="match status" value="1"/>
</dbReference>
<dbReference type="Proteomes" id="UP000321245">
    <property type="component" value="Unassembled WGS sequence"/>
</dbReference>
<accession>A0A511NHR1</accession>
<comment type="caution">
    <text evidence="2">The sequence shown here is derived from an EMBL/GenBank/DDBJ whole genome shotgun (WGS) entry which is preliminary data.</text>
</comment>